<accession>A0A0U5H1K4</accession>
<evidence type="ECO:0000313" key="3">
    <source>
        <dbReference type="Proteomes" id="UP000066737"/>
    </source>
</evidence>
<dbReference type="RefSeq" id="WP_143416413.1">
    <property type="nucleotide sequence ID" value="NZ_CEML01000002.1"/>
</dbReference>
<evidence type="ECO:0000313" key="2">
    <source>
        <dbReference type="EMBL" id="CQH54163.1"/>
    </source>
</evidence>
<feature type="region of interest" description="Disordered" evidence="1">
    <location>
        <begin position="1"/>
        <end position="28"/>
    </location>
</feature>
<dbReference type="EMBL" id="LN831302">
    <property type="protein sequence ID" value="CQH54163.1"/>
    <property type="molecule type" value="Genomic_DNA"/>
</dbReference>
<dbReference type="OrthoDB" id="252199at2157"/>
<dbReference type="Proteomes" id="UP000066737">
    <property type="component" value="Chromosome I"/>
</dbReference>
<reference evidence="3" key="1">
    <citation type="journal article" date="2016" name="Environ. Microbiol.">
        <title>The complete genome of a viable archaeum isolated from 123-million-year-old rock salt.</title>
        <authorList>
            <person name="Jaakkola S.T."/>
            <person name="Pfeiffer F."/>
            <person name="Ravantti J.J."/>
            <person name="Guo Q."/>
            <person name="Liu Y."/>
            <person name="Chen X."/>
            <person name="Ma H."/>
            <person name="Yang C."/>
            <person name="Oksanen H.M."/>
            <person name="Bamford D.H."/>
        </authorList>
    </citation>
    <scope>NUCLEOTIDE SEQUENCE</scope>
    <source>
        <strain evidence="3">JI20-1</strain>
    </source>
</reference>
<gene>
    <name evidence="2" type="ORF">HHUB_2053</name>
</gene>
<keyword evidence="3" id="KW-1185">Reference proteome</keyword>
<dbReference type="AlphaFoldDB" id="A0A0U5H1K4"/>
<sequence length="134" mass="14023">MSHSGAPGSGDPGTAQCSADGPLDPGRSAVEAVECDSARFVNLSHTSGGVQPTYLVLTDSDADATQLSLTDVLSMPEIQNAVAYFGADTESVRVRTQSGRRVALEEHVEALAERSPDPAFEFGGRRFELSVVLG</sequence>
<dbReference type="KEGG" id="hhb:Hhub_2053"/>
<name>A0A0U5H1K4_9EURY</name>
<dbReference type="GeneID" id="26658719"/>
<organism evidence="2 3">
    <name type="scientific">Halobacterium hubeiense</name>
    <dbReference type="NCBI Taxonomy" id="1407499"/>
    <lineage>
        <taxon>Archaea</taxon>
        <taxon>Methanobacteriati</taxon>
        <taxon>Methanobacteriota</taxon>
        <taxon>Stenosarchaea group</taxon>
        <taxon>Halobacteria</taxon>
        <taxon>Halobacteriales</taxon>
        <taxon>Halobacteriaceae</taxon>
        <taxon>Halobacterium</taxon>
    </lineage>
</organism>
<proteinExistence type="predicted"/>
<protein>
    <submittedName>
        <fullName evidence="2">Uncharacterized protein</fullName>
    </submittedName>
</protein>
<evidence type="ECO:0000256" key="1">
    <source>
        <dbReference type="SAM" id="MobiDB-lite"/>
    </source>
</evidence>